<dbReference type="PANTHER" id="PTHR30003">
    <property type="entry name" value="L-LACTATE PERMEASE"/>
    <property type="match status" value="1"/>
</dbReference>
<keyword evidence="3 8" id="KW-0813">Transport</keyword>
<organism evidence="9 10">
    <name type="scientific">Streptomyces noursei</name>
    <name type="common">Streptomyces albulus</name>
    <dbReference type="NCBI Taxonomy" id="1971"/>
    <lineage>
        <taxon>Bacteria</taxon>
        <taxon>Bacillati</taxon>
        <taxon>Actinomycetota</taxon>
        <taxon>Actinomycetes</taxon>
        <taxon>Kitasatosporales</taxon>
        <taxon>Streptomycetaceae</taxon>
        <taxon>Streptomyces</taxon>
    </lineage>
</organism>
<dbReference type="Proteomes" id="UP000288351">
    <property type="component" value="Unassembled WGS sequence"/>
</dbReference>
<feature type="transmembrane region" description="Helical" evidence="8">
    <location>
        <begin position="224"/>
        <end position="244"/>
    </location>
</feature>
<evidence type="ECO:0000313" key="10">
    <source>
        <dbReference type="Proteomes" id="UP000288351"/>
    </source>
</evidence>
<dbReference type="NCBIfam" id="TIGR00795">
    <property type="entry name" value="lctP"/>
    <property type="match status" value="1"/>
</dbReference>
<feature type="transmembrane region" description="Helical" evidence="8">
    <location>
        <begin position="411"/>
        <end position="434"/>
    </location>
</feature>
<dbReference type="GO" id="GO:0015295">
    <property type="term" value="F:solute:proton symporter activity"/>
    <property type="evidence" value="ECO:0007669"/>
    <property type="project" value="TreeGrafter"/>
</dbReference>
<feature type="transmembrane region" description="Helical" evidence="8">
    <location>
        <begin position="250"/>
        <end position="267"/>
    </location>
</feature>
<gene>
    <name evidence="9" type="ORF">SALB_01028</name>
</gene>
<keyword evidence="6 8" id="KW-1133">Transmembrane helix</keyword>
<dbReference type="AlphaFoldDB" id="A0A401QSQ6"/>
<evidence type="ECO:0000256" key="6">
    <source>
        <dbReference type="ARBA" id="ARBA00022989"/>
    </source>
</evidence>
<evidence type="ECO:0000256" key="8">
    <source>
        <dbReference type="RuleBase" id="RU365092"/>
    </source>
</evidence>
<evidence type="ECO:0000256" key="7">
    <source>
        <dbReference type="ARBA" id="ARBA00023136"/>
    </source>
</evidence>
<dbReference type="Pfam" id="PF02652">
    <property type="entry name" value="Lactate_perm"/>
    <property type="match status" value="1"/>
</dbReference>
<comment type="caution">
    <text evidence="9">The sequence shown here is derived from an EMBL/GenBank/DDBJ whole genome shotgun (WGS) entry which is preliminary data.</text>
</comment>
<sequence>MYRQVTDPLGNLGLTALLAAAPLLVLLILLGVLRTASHRAALWSLASAVVIALAAYRMPPGQIAAGAAEGAAFGLFPIVWIILNAVWINKLQRASGHFDLIGRTFTSLSPDPRVQALVVAFCFGAMIESLSGFGTPIAITSIILLGLGLTPLRAAAVAAFANTAPAAFGSVGNPIQALAKATGLPEHDLGAMVGRQSAVIAVLVPFFLLLILDGRRGLREVWPAALVAGVAFGVGQYVCANFFTYQLTDVTAGLVSVLALVVLLRFWRPAGTHPAADSVPRPGTAPRLPLLQAFAPYALLIVAFALVSVDGPVARFVAARGTSFPWPGLDVRTADGTLPKAAVYDLNWLGTGGTVLLAVGVLTVLILRVRPGRALRAYGEACVQIRWAALSIGCVLALSYVMNLSGMAVSLGAWLAGSGGAFALLSGFLGWFGVALTGSDTSSNALFGAMQVAAAHRVGMDGLLAAATNSTGGVQGKAEAMQNLAIASSAVGLTGREGEILRKVIGWSLCVLAALCLVAWAQTTPLLNWMVVGR</sequence>
<evidence type="ECO:0000256" key="4">
    <source>
        <dbReference type="ARBA" id="ARBA00022475"/>
    </source>
</evidence>
<evidence type="ECO:0000256" key="3">
    <source>
        <dbReference type="ARBA" id="ARBA00022448"/>
    </source>
</evidence>
<comment type="subcellular location">
    <subcellularLocation>
        <location evidence="1 8">Cell membrane</location>
        <topology evidence="1 8">Multi-pass membrane protein</topology>
    </subcellularLocation>
</comment>
<protein>
    <recommendedName>
        <fullName evidence="8">L-lactate permease</fullName>
    </recommendedName>
</protein>
<evidence type="ECO:0000313" key="9">
    <source>
        <dbReference type="EMBL" id="GCB88358.1"/>
    </source>
</evidence>
<evidence type="ECO:0000256" key="5">
    <source>
        <dbReference type="ARBA" id="ARBA00022692"/>
    </source>
</evidence>
<dbReference type="PANTHER" id="PTHR30003:SF0">
    <property type="entry name" value="GLYCOLATE PERMEASE GLCA-RELATED"/>
    <property type="match status" value="1"/>
</dbReference>
<dbReference type="InterPro" id="IPR003804">
    <property type="entry name" value="Lactate_perm"/>
</dbReference>
<name>A0A401QSQ6_STRNR</name>
<feature type="transmembrane region" description="Helical" evidence="8">
    <location>
        <begin position="387"/>
        <end position="405"/>
    </location>
</feature>
<dbReference type="GO" id="GO:0015129">
    <property type="term" value="F:lactate transmembrane transporter activity"/>
    <property type="evidence" value="ECO:0007669"/>
    <property type="project" value="UniProtKB-UniRule"/>
</dbReference>
<feature type="transmembrane region" description="Helical" evidence="8">
    <location>
        <begin position="348"/>
        <end position="367"/>
    </location>
</feature>
<comment type="similarity">
    <text evidence="2 8">Belongs to the lactate permease family.</text>
</comment>
<reference evidence="9 10" key="1">
    <citation type="journal article" date="2019" name="Microbiol. Resour. Announc.">
        <title>Draft Genome Sequence of the Most Traditional epsilon-Poly-l-Lysine Producer, Streptomyces albulus NBRC14147.</title>
        <authorList>
            <person name="Yamanaka K."/>
            <person name="Hamano Y."/>
        </authorList>
    </citation>
    <scope>NUCLEOTIDE SEQUENCE [LARGE SCALE GENOMIC DNA]</scope>
    <source>
        <strain evidence="9 10">NBRC 14147</strain>
    </source>
</reference>
<feature type="transmembrane region" description="Helical" evidence="8">
    <location>
        <begin position="193"/>
        <end position="212"/>
    </location>
</feature>
<comment type="function">
    <text evidence="8">Uptake of L-lactate across the membrane. Can also transport D-lactate and glycolate.</text>
</comment>
<keyword evidence="7 8" id="KW-0472">Membrane</keyword>
<feature type="transmembrane region" description="Helical" evidence="8">
    <location>
        <begin position="288"/>
        <end position="307"/>
    </location>
</feature>
<feature type="transmembrane region" description="Helical" evidence="8">
    <location>
        <begin position="70"/>
        <end position="88"/>
    </location>
</feature>
<feature type="transmembrane region" description="Helical" evidence="8">
    <location>
        <begin position="504"/>
        <end position="521"/>
    </location>
</feature>
<dbReference type="GO" id="GO:0005886">
    <property type="term" value="C:plasma membrane"/>
    <property type="evidence" value="ECO:0007669"/>
    <property type="project" value="UniProtKB-SubCell"/>
</dbReference>
<dbReference type="EMBL" id="BHXC01000006">
    <property type="protein sequence ID" value="GCB88358.1"/>
    <property type="molecule type" value="Genomic_DNA"/>
</dbReference>
<evidence type="ECO:0000256" key="2">
    <source>
        <dbReference type="ARBA" id="ARBA00010100"/>
    </source>
</evidence>
<keyword evidence="5 8" id="KW-0812">Transmembrane</keyword>
<proteinExistence type="inferred from homology"/>
<evidence type="ECO:0000256" key="1">
    <source>
        <dbReference type="ARBA" id="ARBA00004651"/>
    </source>
</evidence>
<keyword evidence="4 8" id="KW-1003">Cell membrane</keyword>
<feature type="transmembrane region" description="Helical" evidence="8">
    <location>
        <begin position="40"/>
        <end position="58"/>
    </location>
</feature>
<accession>A0A401QSQ6</accession>
<feature type="transmembrane region" description="Helical" evidence="8">
    <location>
        <begin position="12"/>
        <end position="33"/>
    </location>
</feature>
<feature type="transmembrane region" description="Helical" evidence="8">
    <location>
        <begin position="117"/>
        <end position="145"/>
    </location>
</feature>